<gene>
    <name evidence="2" type="ORF">CNAG_00376</name>
</gene>
<dbReference type="VEuPathDB" id="FungiDB:CNAG_00376"/>
<feature type="compositionally biased region" description="Basic and acidic residues" evidence="1">
    <location>
        <begin position="305"/>
        <end position="316"/>
    </location>
</feature>
<dbReference type="EMBL" id="CP003820">
    <property type="protein sequence ID" value="AFR92512.1"/>
    <property type="molecule type" value="Genomic_DNA"/>
</dbReference>
<dbReference type="KEGG" id="cng:CNAG_00376"/>
<feature type="region of interest" description="Disordered" evidence="1">
    <location>
        <begin position="256"/>
        <end position="290"/>
    </location>
</feature>
<evidence type="ECO:0000256" key="1">
    <source>
        <dbReference type="SAM" id="MobiDB-lite"/>
    </source>
</evidence>
<keyword evidence="3" id="KW-1185">Reference proteome</keyword>
<evidence type="ECO:0000313" key="3">
    <source>
        <dbReference type="Proteomes" id="UP000010091"/>
    </source>
</evidence>
<sequence>MADSMTLAHEHKINNPRESYQKVADLYEVSKPSLYDRHTGVHSSHTTSAPRRPSIVQEEELVNKINGCAERSTLLTPRHAVEFAEAVYGGEMGVKLGSRFVQRPRNTIHSRFFSYKELGRLQADIPEIRRAFYYLVKDVYDIGLKAPHLIFSMDRAAFELSSSRRMRRVAPRTNLRNGQAGQSSNEHIASVACIGIDSAPVPPFIIYQIHHLSRLTTARKEIEEQAPATPPLLASTEDPLIPRNLRILRANNRAVRQGKVAPERVGESQAAQGLGKATRGSKKEQRYPKSQLFDSLCQEEHAEELAVRKAEEEDARRKRRRTARARRNETESNAAHACTLGSSGTS</sequence>
<evidence type="ECO:0000313" key="2">
    <source>
        <dbReference type="EMBL" id="AFR92512.1"/>
    </source>
</evidence>
<proteinExistence type="predicted"/>
<protein>
    <submittedName>
        <fullName evidence="2">Uncharacterized protein</fullName>
    </submittedName>
</protein>
<dbReference type="GeneID" id="23884188"/>
<accession>J9VDZ3</accession>
<dbReference type="Proteomes" id="UP000010091">
    <property type="component" value="Chromosome 1"/>
</dbReference>
<reference evidence="2 3" key="1">
    <citation type="journal article" date="2014" name="PLoS Genet.">
        <title>Analysis of the genome and transcriptome of Cryptococcus neoformans var. grubii reveals complex RNA expression and microevolution leading to virulence attenuation.</title>
        <authorList>
            <person name="Janbon G."/>
            <person name="Ormerod K.L."/>
            <person name="Paulet D."/>
            <person name="Byrnes E.J.III."/>
            <person name="Yadav V."/>
            <person name="Chatterjee G."/>
            <person name="Mullapudi N."/>
            <person name="Hon C.C."/>
            <person name="Billmyre R.B."/>
            <person name="Brunel F."/>
            <person name="Bahn Y.S."/>
            <person name="Chen W."/>
            <person name="Chen Y."/>
            <person name="Chow E.W."/>
            <person name="Coppee J.Y."/>
            <person name="Floyd-Averette A."/>
            <person name="Gaillardin C."/>
            <person name="Gerik K.J."/>
            <person name="Goldberg J."/>
            <person name="Gonzalez-Hilarion S."/>
            <person name="Gujja S."/>
            <person name="Hamlin J.L."/>
            <person name="Hsueh Y.P."/>
            <person name="Ianiri G."/>
            <person name="Jones S."/>
            <person name="Kodira C.D."/>
            <person name="Kozubowski L."/>
            <person name="Lam W."/>
            <person name="Marra M."/>
            <person name="Mesner L.D."/>
            <person name="Mieczkowski P.A."/>
            <person name="Moyrand F."/>
            <person name="Nielsen K."/>
            <person name="Proux C."/>
            <person name="Rossignol T."/>
            <person name="Schein J.E."/>
            <person name="Sun S."/>
            <person name="Wollschlaeger C."/>
            <person name="Wood I.A."/>
            <person name="Zeng Q."/>
            <person name="Neuveglise C."/>
            <person name="Newlon C.S."/>
            <person name="Perfect J.R."/>
            <person name="Lodge J.K."/>
            <person name="Idnurm A."/>
            <person name="Stajich J.E."/>
            <person name="Kronstad J.W."/>
            <person name="Sanyal K."/>
            <person name="Heitman J."/>
            <person name="Fraser J.A."/>
            <person name="Cuomo C.A."/>
            <person name="Dietrich F.S."/>
        </authorList>
    </citation>
    <scope>NUCLEOTIDE SEQUENCE [LARGE SCALE GENOMIC DNA]</scope>
    <source>
        <strain evidence="3">H99 / ATCC 208821 / CBS 10515 / FGSC 9487</strain>
    </source>
</reference>
<dbReference type="AlphaFoldDB" id="J9VDZ3"/>
<dbReference type="HOGENOM" id="CLU_049621_0_0_1"/>
<dbReference type="RefSeq" id="XP_012046681.1">
    <property type="nucleotide sequence ID" value="XM_012191291.1"/>
</dbReference>
<organism evidence="2 3">
    <name type="scientific">Cryptococcus neoformans (strain H99 / ATCC 208821 / CBS 10515 / FGSC 9487)</name>
    <name type="common">Cryptococcus neoformans var. grubii serotype A</name>
    <dbReference type="NCBI Taxonomy" id="235443"/>
    <lineage>
        <taxon>Eukaryota</taxon>
        <taxon>Fungi</taxon>
        <taxon>Dikarya</taxon>
        <taxon>Basidiomycota</taxon>
        <taxon>Agaricomycotina</taxon>
        <taxon>Tremellomycetes</taxon>
        <taxon>Tremellales</taxon>
        <taxon>Cryptococcaceae</taxon>
        <taxon>Cryptococcus</taxon>
        <taxon>Cryptococcus neoformans species complex</taxon>
    </lineage>
</organism>
<feature type="region of interest" description="Disordered" evidence="1">
    <location>
        <begin position="305"/>
        <end position="346"/>
    </location>
</feature>
<name>J9VDZ3_CRYN9</name>